<dbReference type="InterPro" id="IPR012338">
    <property type="entry name" value="Beta-lactam/transpept-like"/>
</dbReference>
<dbReference type="InterPro" id="IPR001466">
    <property type="entry name" value="Beta-lactam-related"/>
</dbReference>
<dbReference type="GeneID" id="54347164"/>
<feature type="domain" description="Beta-lactamase-related" evidence="2">
    <location>
        <begin position="11"/>
        <end position="98"/>
    </location>
</feature>
<name>A0A6A5RVY2_9PLEO</name>
<dbReference type="Proteomes" id="UP000800082">
    <property type="component" value="Unassembled WGS sequence"/>
</dbReference>
<organism evidence="3 4">
    <name type="scientific">Didymella exigua CBS 183.55</name>
    <dbReference type="NCBI Taxonomy" id="1150837"/>
    <lineage>
        <taxon>Eukaryota</taxon>
        <taxon>Fungi</taxon>
        <taxon>Dikarya</taxon>
        <taxon>Ascomycota</taxon>
        <taxon>Pezizomycotina</taxon>
        <taxon>Dothideomycetes</taxon>
        <taxon>Pleosporomycetidae</taxon>
        <taxon>Pleosporales</taxon>
        <taxon>Pleosporineae</taxon>
        <taxon>Didymellaceae</taxon>
        <taxon>Didymella</taxon>
    </lineage>
</organism>
<feature type="compositionally biased region" description="Polar residues" evidence="1">
    <location>
        <begin position="90"/>
        <end position="99"/>
    </location>
</feature>
<protein>
    <recommendedName>
        <fullName evidence="2">Beta-lactamase-related domain-containing protein</fullName>
    </recommendedName>
</protein>
<dbReference type="Gene3D" id="3.40.710.10">
    <property type="entry name" value="DD-peptidase/beta-lactamase superfamily"/>
    <property type="match status" value="1"/>
</dbReference>
<proteinExistence type="predicted"/>
<dbReference type="OrthoDB" id="428260at2759"/>
<dbReference type="Pfam" id="PF00144">
    <property type="entry name" value="Beta-lactamase"/>
    <property type="match status" value="1"/>
</dbReference>
<reference evidence="3" key="1">
    <citation type="journal article" date="2020" name="Stud. Mycol.">
        <title>101 Dothideomycetes genomes: a test case for predicting lifestyles and emergence of pathogens.</title>
        <authorList>
            <person name="Haridas S."/>
            <person name="Albert R."/>
            <person name="Binder M."/>
            <person name="Bloem J."/>
            <person name="Labutti K."/>
            <person name="Salamov A."/>
            <person name="Andreopoulos B."/>
            <person name="Baker S."/>
            <person name="Barry K."/>
            <person name="Bills G."/>
            <person name="Bluhm B."/>
            <person name="Cannon C."/>
            <person name="Castanera R."/>
            <person name="Culley D."/>
            <person name="Daum C."/>
            <person name="Ezra D."/>
            <person name="Gonzalez J."/>
            <person name="Henrissat B."/>
            <person name="Kuo A."/>
            <person name="Liang C."/>
            <person name="Lipzen A."/>
            <person name="Lutzoni F."/>
            <person name="Magnuson J."/>
            <person name="Mondo S."/>
            <person name="Nolan M."/>
            <person name="Ohm R."/>
            <person name="Pangilinan J."/>
            <person name="Park H.-J."/>
            <person name="Ramirez L."/>
            <person name="Alfaro M."/>
            <person name="Sun H."/>
            <person name="Tritt A."/>
            <person name="Yoshinaga Y."/>
            <person name="Zwiers L.-H."/>
            <person name="Turgeon B."/>
            <person name="Goodwin S."/>
            <person name="Spatafora J."/>
            <person name="Crous P."/>
            <person name="Grigoriev I."/>
        </authorList>
    </citation>
    <scope>NUCLEOTIDE SEQUENCE</scope>
    <source>
        <strain evidence="3">CBS 183.55</strain>
    </source>
</reference>
<accession>A0A6A5RVY2</accession>
<evidence type="ECO:0000259" key="2">
    <source>
        <dbReference type="Pfam" id="PF00144"/>
    </source>
</evidence>
<keyword evidence="4" id="KW-1185">Reference proteome</keyword>
<evidence type="ECO:0000313" key="4">
    <source>
        <dbReference type="Proteomes" id="UP000800082"/>
    </source>
</evidence>
<feature type="region of interest" description="Disordered" evidence="1">
    <location>
        <begin position="90"/>
        <end position="111"/>
    </location>
</feature>
<dbReference type="RefSeq" id="XP_033451572.1">
    <property type="nucleotide sequence ID" value="XM_033589517.1"/>
</dbReference>
<dbReference type="EMBL" id="ML978961">
    <property type="protein sequence ID" value="KAF1931324.1"/>
    <property type="molecule type" value="Genomic_DNA"/>
</dbReference>
<gene>
    <name evidence="3" type="ORF">M421DRAFT_344580</name>
</gene>
<evidence type="ECO:0000313" key="3">
    <source>
        <dbReference type="EMBL" id="KAF1931324.1"/>
    </source>
</evidence>
<dbReference type="SUPFAM" id="SSF56601">
    <property type="entry name" value="beta-lactamase/transpeptidase-like"/>
    <property type="match status" value="1"/>
</dbReference>
<sequence>MSPSELPRHQQCRPKPSCGFSSCVKLAITVTALQCVQRGLVSLDSSAGIERLLRKWASLEVLFFSHDGSPILTPFKERLAIRYLLTHTSGLPTTSSSHYCNGGNHRVGSDS</sequence>
<evidence type="ECO:0000256" key="1">
    <source>
        <dbReference type="SAM" id="MobiDB-lite"/>
    </source>
</evidence>
<dbReference type="AlphaFoldDB" id="A0A6A5RVY2"/>